<gene>
    <name evidence="1" type="ORF">OLX77_05850</name>
</gene>
<proteinExistence type="predicted"/>
<evidence type="ECO:0000313" key="1">
    <source>
        <dbReference type="EMBL" id="MDG4475683.1"/>
    </source>
</evidence>
<comment type="caution">
    <text evidence="1">The sequence shown here is derived from an EMBL/GenBank/DDBJ whole genome shotgun (WGS) entry which is preliminary data.</text>
</comment>
<dbReference type="InterPro" id="IPR052732">
    <property type="entry name" value="Cell-binding_unc_protein"/>
</dbReference>
<keyword evidence="2" id="KW-1185">Reference proteome</keyword>
<dbReference type="PANTHER" id="PTHR43883:SF1">
    <property type="entry name" value="GLUCONOKINASE"/>
    <property type="match status" value="1"/>
</dbReference>
<dbReference type="InterPro" id="IPR027417">
    <property type="entry name" value="P-loop_NTPase"/>
</dbReference>
<protein>
    <submittedName>
        <fullName evidence="1">AAA family ATPase</fullName>
    </submittedName>
</protein>
<dbReference type="EMBL" id="JAPHEH010000001">
    <property type="protein sequence ID" value="MDG4475683.1"/>
    <property type="molecule type" value="Genomic_DNA"/>
</dbReference>
<reference evidence="1" key="2">
    <citation type="submission" date="2022-10" db="EMBL/GenBank/DDBJ databases">
        <authorList>
            <person name="Aronson H.S."/>
        </authorList>
    </citation>
    <scope>NUCLEOTIDE SEQUENCE</scope>
    <source>
        <strain evidence="1">RS19-109</strain>
    </source>
</reference>
<dbReference type="AlphaFoldDB" id="A0A9X4MFZ4"/>
<dbReference type="Proteomes" id="UP001154240">
    <property type="component" value="Unassembled WGS sequence"/>
</dbReference>
<name>A0A9X4MFZ4_9BACT</name>
<sequence length="188" mass="21268">MPRPDLFVFFGLIATGKSTVAQAFAEAHDLTYYNSDVVRKELAGLSPQAHQLETADQGIYTSEFSAKTYAALLARAEHDLSQNRGVVLDASYQRKTDRDQVRKLAQRLSVRLYCILCVCPEEEMKRRMAKRALDPQAVSDGRWEIYLKQKERFEAPAELSPDQLITLPTNLPLDTVLQQLAAQLETRP</sequence>
<dbReference type="PANTHER" id="PTHR43883">
    <property type="entry name" value="SLR0207 PROTEIN"/>
    <property type="match status" value="1"/>
</dbReference>
<dbReference type="SUPFAM" id="SSF52540">
    <property type="entry name" value="P-loop containing nucleoside triphosphate hydrolases"/>
    <property type="match status" value="1"/>
</dbReference>
<reference evidence="1" key="1">
    <citation type="journal article" date="2022" name="bioRxiv">
        <title>Thiovibrio frasassiensisgen. nov., sp. nov., an autotrophic, elemental sulfur disproportionating bacterium isolated from sulfidic karst sediment, and proposal of Thiovibrionaceae fam. nov.</title>
        <authorList>
            <person name="Aronson H."/>
            <person name="Thomas C."/>
            <person name="Bhattacharyya M."/>
            <person name="Eckstein S."/>
            <person name="Jensen S."/>
            <person name="Barco R."/>
            <person name="Macalady J."/>
            <person name="Amend J."/>
        </authorList>
    </citation>
    <scope>NUCLEOTIDE SEQUENCE</scope>
    <source>
        <strain evidence="1">RS19-109</strain>
    </source>
</reference>
<evidence type="ECO:0000313" key="2">
    <source>
        <dbReference type="Proteomes" id="UP001154240"/>
    </source>
</evidence>
<dbReference type="RefSeq" id="WP_307632656.1">
    <property type="nucleotide sequence ID" value="NZ_JAPHEH010000001.1"/>
</dbReference>
<dbReference type="Gene3D" id="3.40.50.300">
    <property type="entry name" value="P-loop containing nucleotide triphosphate hydrolases"/>
    <property type="match status" value="1"/>
</dbReference>
<accession>A0A9X4MFZ4</accession>
<organism evidence="1 2">
    <name type="scientific">Thiovibrio frasassiensis</name>
    <dbReference type="NCBI Taxonomy" id="2984131"/>
    <lineage>
        <taxon>Bacteria</taxon>
        <taxon>Pseudomonadati</taxon>
        <taxon>Thermodesulfobacteriota</taxon>
        <taxon>Desulfobulbia</taxon>
        <taxon>Desulfobulbales</taxon>
        <taxon>Thiovibrionaceae</taxon>
        <taxon>Thiovibrio</taxon>
    </lineage>
</organism>
<dbReference type="Pfam" id="PF13671">
    <property type="entry name" value="AAA_33"/>
    <property type="match status" value="1"/>
</dbReference>